<dbReference type="UniPathway" id="UPA00109">
    <property type="reaction ID" value="UER00189"/>
</dbReference>
<sequence>MQRQPLVIANWKMNGSRSLVEKMTVELREHDEVLDRISVVICPPAVLLPAWQDAVFYDHVHLGAQDISEHASGAHTGEHSLSLLTEAGVDYVLIGHSERRQYYGEDEERIRAKVQAALSFNEKPVTVVLCVGETASQRQQEQTYAVVEQQLQSALDGVSEQQSKQIVIAYEPVWAIGTGQTASPELAQQVHGFIRQWLTKKFRVSGSRMHILYGGSLKADNAEALFAEADIDGGLIGGASLDPEEFLAICSAAQTRSK</sequence>
<dbReference type="InterPro" id="IPR013785">
    <property type="entry name" value="Aldolase_TIM"/>
</dbReference>
<dbReference type="HAMAP" id="MF_00147_B">
    <property type="entry name" value="TIM_B"/>
    <property type="match status" value="1"/>
</dbReference>
<comment type="function">
    <text evidence="8">Involved in the gluconeogenesis. Catalyzes stereospecifically the conversion of dihydroxyacetone phosphate (DHAP) to D-glyceraldehyde-3-phosphate (G3P).</text>
</comment>
<keyword evidence="11" id="KW-1185">Reference proteome</keyword>
<evidence type="ECO:0000313" key="10">
    <source>
        <dbReference type="EMBL" id="KFZ31527.1"/>
    </source>
</evidence>
<dbReference type="Gene3D" id="3.20.20.70">
    <property type="entry name" value="Aldolase class I"/>
    <property type="match status" value="1"/>
</dbReference>
<evidence type="ECO:0000256" key="2">
    <source>
        <dbReference type="ARBA" id="ARBA00004939"/>
    </source>
</evidence>
<dbReference type="PANTHER" id="PTHR21139">
    <property type="entry name" value="TRIOSEPHOSPHATE ISOMERASE"/>
    <property type="match status" value="1"/>
</dbReference>
<dbReference type="PANTHER" id="PTHR21139:SF42">
    <property type="entry name" value="TRIOSEPHOSPHATE ISOMERASE"/>
    <property type="match status" value="1"/>
</dbReference>
<comment type="catalytic activity">
    <reaction evidence="8 9">
        <text>D-glyceraldehyde 3-phosphate = dihydroxyacetone phosphate</text>
        <dbReference type="Rhea" id="RHEA:18585"/>
        <dbReference type="ChEBI" id="CHEBI:57642"/>
        <dbReference type="ChEBI" id="CHEBI:59776"/>
        <dbReference type="EC" id="5.3.1.1"/>
    </reaction>
</comment>
<accession>A0A094IWN6</accession>
<feature type="active site" description="Electrophile" evidence="8">
    <location>
        <position position="96"/>
    </location>
</feature>
<name>A0A094IWN6_9GAMM</name>
<dbReference type="EMBL" id="JPER01000001">
    <property type="protein sequence ID" value="KFZ31527.1"/>
    <property type="molecule type" value="Genomic_DNA"/>
</dbReference>
<dbReference type="Pfam" id="PF00121">
    <property type="entry name" value="TIM"/>
    <property type="match status" value="1"/>
</dbReference>
<evidence type="ECO:0000256" key="9">
    <source>
        <dbReference type="RuleBase" id="RU363013"/>
    </source>
</evidence>
<evidence type="ECO:0000256" key="1">
    <source>
        <dbReference type="ARBA" id="ARBA00004680"/>
    </source>
</evidence>
<feature type="binding site" evidence="8">
    <location>
        <position position="177"/>
    </location>
    <ligand>
        <name>substrate</name>
    </ligand>
</feature>
<dbReference type="GO" id="GO:0004807">
    <property type="term" value="F:triose-phosphate isomerase activity"/>
    <property type="evidence" value="ECO:0007669"/>
    <property type="project" value="UniProtKB-UniRule"/>
</dbReference>
<evidence type="ECO:0000256" key="8">
    <source>
        <dbReference type="HAMAP-Rule" id="MF_00147"/>
    </source>
</evidence>
<evidence type="ECO:0000256" key="4">
    <source>
        <dbReference type="ARBA" id="ARBA00022432"/>
    </source>
</evidence>
<dbReference type="CDD" id="cd00311">
    <property type="entry name" value="TIM"/>
    <property type="match status" value="1"/>
</dbReference>
<dbReference type="InterPro" id="IPR000652">
    <property type="entry name" value="Triosephosphate_isomerase"/>
</dbReference>
<dbReference type="EC" id="5.3.1.1" evidence="8 9"/>
<dbReference type="InterPro" id="IPR020861">
    <property type="entry name" value="Triosephosphate_isomerase_AS"/>
</dbReference>
<evidence type="ECO:0000256" key="6">
    <source>
        <dbReference type="ARBA" id="ARBA00023152"/>
    </source>
</evidence>
<dbReference type="NCBIfam" id="TIGR00419">
    <property type="entry name" value="tim"/>
    <property type="match status" value="1"/>
</dbReference>
<dbReference type="eggNOG" id="COG0149">
    <property type="taxonomic scope" value="Bacteria"/>
</dbReference>
<feature type="binding site" evidence="8">
    <location>
        <begin position="237"/>
        <end position="238"/>
    </location>
    <ligand>
        <name>substrate</name>
    </ligand>
</feature>
<dbReference type="OrthoDB" id="9809429at2"/>
<feature type="binding site" evidence="8">
    <location>
        <position position="216"/>
    </location>
    <ligand>
        <name>substrate</name>
    </ligand>
</feature>
<gene>
    <name evidence="8" type="primary">tpiA</name>
    <name evidence="10" type="ORF">IDSA_02115</name>
</gene>
<keyword evidence="6 8" id="KW-0324">Glycolysis</keyword>
<dbReference type="GO" id="GO:0005829">
    <property type="term" value="C:cytosol"/>
    <property type="evidence" value="ECO:0007669"/>
    <property type="project" value="TreeGrafter"/>
</dbReference>
<dbReference type="InterPro" id="IPR022896">
    <property type="entry name" value="TrioseP_Isoase_bac/euk"/>
</dbReference>
<dbReference type="GO" id="GO:0006094">
    <property type="term" value="P:gluconeogenesis"/>
    <property type="evidence" value="ECO:0007669"/>
    <property type="project" value="UniProtKB-UniRule"/>
</dbReference>
<reference evidence="10 11" key="1">
    <citation type="submission" date="2014-06" db="EMBL/GenBank/DDBJ databases">
        <title>The draft genome sequence of Idiomarina salinarum ISL-52.</title>
        <authorList>
            <person name="Du J."/>
            <person name="Shao Z."/>
        </authorList>
    </citation>
    <scope>NUCLEOTIDE SEQUENCE [LARGE SCALE GENOMIC DNA]</scope>
    <source>
        <strain evidence="10 11">ISL-52</strain>
    </source>
</reference>
<dbReference type="FunFam" id="3.20.20.70:FF:000016">
    <property type="entry name" value="Triosephosphate isomerase"/>
    <property type="match status" value="1"/>
</dbReference>
<dbReference type="Proteomes" id="UP000054363">
    <property type="component" value="Unassembled WGS sequence"/>
</dbReference>
<dbReference type="SUPFAM" id="SSF51351">
    <property type="entry name" value="Triosephosphate isomerase (TIM)"/>
    <property type="match status" value="1"/>
</dbReference>
<comment type="pathway">
    <text evidence="2">Carbohydrate metabolism; erythritol degradation.</text>
</comment>
<keyword evidence="5 8" id="KW-0963">Cytoplasm</keyword>
<protein>
    <recommendedName>
        <fullName evidence="8 9">Triosephosphate isomerase</fullName>
        <shortName evidence="8">TIM</shortName>
        <shortName evidence="8">TPI</shortName>
        <ecNumber evidence="8 9">5.3.1.1</ecNumber>
    </recommendedName>
    <alternativeName>
        <fullName evidence="8">Triose-phosphate isomerase</fullName>
    </alternativeName>
</protein>
<dbReference type="RefSeq" id="WP_034773848.1">
    <property type="nucleotide sequence ID" value="NZ_JPER01000001.1"/>
</dbReference>
<dbReference type="GO" id="GO:0046166">
    <property type="term" value="P:glyceraldehyde-3-phosphate biosynthetic process"/>
    <property type="evidence" value="ECO:0007669"/>
    <property type="project" value="TreeGrafter"/>
</dbReference>
<feature type="binding site" evidence="8">
    <location>
        <begin position="10"/>
        <end position="12"/>
    </location>
    <ligand>
        <name>substrate</name>
    </ligand>
</feature>
<evidence type="ECO:0000256" key="3">
    <source>
        <dbReference type="ARBA" id="ARBA00007422"/>
    </source>
</evidence>
<dbReference type="PROSITE" id="PS51440">
    <property type="entry name" value="TIM_2"/>
    <property type="match status" value="1"/>
</dbReference>
<feature type="active site" description="Proton acceptor" evidence="8">
    <location>
        <position position="171"/>
    </location>
</feature>
<organism evidence="10 11">
    <name type="scientific">Pseudidiomarina salinarum</name>
    <dbReference type="NCBI Taxonomy" id="435908"/>
    <lineage>
        <taxon>Bacteria</taxon>
        <taxon>Pseudomonadati</taxon>
        <taxon>Pseudomonadota</taxon>
        <taxon>Gammaproteobacteria</taxon>
        <taxon>Alteromonadales</taxon>
        <taxon>Idiomarinaceae</taxon>
        <taxon>Pseudidiomarina</taxon>
    </lineage>
</organism>
<comment type="pathway">
    <text evidence="8 9">Carbohydrate biosynthesis; gluconeogenesis.</text>
</comment>
<evidence type="ECO:0000313" key="11">
    <source>
        <dbReference type="Proteomes" id="UP000054363"/>
    </source>
</evidence>
<comment type="caution">
    <text evidence="10">The sequence shown here is derived from an EMBL/GenBank/DDBJ whole genome shotgun (WGS) entry which is preliminary data.</text>
</comment>
<keyword evidence="7 8" id="KW-0413">Isomerase</keyword>
<comment type="pathway">
    <text evidence="1 8 9">Carbohydrate degradation; glycolysis; D-glyceraldehyde 3-phosphate from glycerone phosphate: step 1/1.</text>
</comment>
<proteinExistence type="inferred from homology"/>
<dbReference type="UniPathway" id="UPA00138"/>
<dbReference type="AlphaFoldDB" id="A0A094IWN6"/>
<dbReference type="GO" id="GO:0006096">
    <property type="term" value="P:glycolytic process"/>
    <property type="evidence" value="ECO:0007669"/>
    <property type="project" value="UniProtKB-UniRule"/>
</dbReference>
<comment type="subcellular location">
    <subcellularLocation>
        <location evidence="8 9">Cytoplasm</location>
    </subcellularLocation>
</comment>
<dbReference type="STRING" id="435908.IDSA_02115"/>
<comment type="similarity">
    <text evidence="3 8 9">Belongs to the triosephosphate isomerase family.</text>
</comment>
<dbReference type="InterPro" id="IPR035990">
    <property type="entry name" value="TIM_sf"/>
</dbReference>
<evidence type="ECO:0000256" key="7">
    <source>
        <dbReference type="ARBA" id="ARBA00023235"/>
    </source>
</evidence>
<keyword evidence="4 8" id="KW-0312">Gluconeogenesis</keyword>
<dbReference type="PROSITE" id="PS00171">
    <property type="entry name" value="TIM_1"/>
    <property type="match status" value="1"/>
</dbReference>
<evidence type="ECO:0000256" key="5">
    <source>
        <dbReference type="ARBA" id="ARBA00022490"/>
    </source>
</evidence>
<dbReference type="GO" id="GO:0019563">
    <property type="term" value="P:glycerol catabolic process"/>
    <property type="evidence" value="ECO:0007669"/>
    <property type="project" value="TreeGrafter"/>
</dbReference>
<comment type="subunit">
    <text evidence="8 9">Homodimer.</text>
</comment>